<keyword evidence="2" id="KW-1185">Reference proteome</keyword>
<accession>K9VW96</accession>
<sequence>MQRYEEGKRSFSMIDIYANPAEFCLNPYLTIPFWIGKLYISGEVIHLRMHEQKRLDDSLKLARVIWA</sequence>
<proteinExistence type="predicted"/>
<name>K9VW96_9CYAN</name>
<dbReference type="KEGG" id="cep:Cri9333_0469"/>
<evidence type="ECO:0000313" key="2">
    <source>
        <dbReference type="Proteomes" id="UP000010472"/>
    </source>
</evidence>
<organism evidence="1 2">
    <name type="scientific">Crinalium epipsammum PCC 9333</name>
    <dbReference type="NCBI Taxonomy" id="1173022"/>
    <lineage>
        <taxon>Bacteria</taxon>
        <taxon>Bacillati</taxon>
        <taxon>Cyanobacteriota</taxon>
        <taxon>Cyanophyceae</taxon>
        <taxon>Gomontiellales</taxon>
        <taxon>Gomontiellaceae</taxon>
        <taxon>Crinalium</taxon>
    </lineage>
</organism>
<dbReference type="AlphaFoldDB" id="K9VW96"/>
<gene>
    <name evidence="1" type="ORF">Cri9333_0469</name>
</gene>
<protein>
    <submittedName>
        <fullName evidence="1">Uncharacterized protein</fullName>
    </submittedName>
</protein>
<evidence type="ECO:0000313" key="1">
    <source>
        <dbReference type="EMBL" id="AFZ11435.1"/>
    </source>
</evidence>
<reference evidence="1 2" key="1">
    <citation type="submission" date="2012-06" db="EMBL/GenBank/DDBJ databases">
        <title>Finished chromosome of genome of Crinalium epipsammum PCC 9333.</title>
        <authorList>
            <consortium name="US DOE Joint Genome Institute"/>
            <person name="Gugger M."/>
            <person name="Coursin T."/>
            <person name="Rippka R."/>
            <person name="Tandeau De Marsac N."/>
            <person name="Huntemann M."/>
            <person name="Wei C.-L."/>
            <person name="Han J."/>
            <person name="Detter J.C."/>
            <person name="Han C."/>
            <person name="Tapia R."/>
            <person name="Davenport K."/>
            <person name="Daligault H."/>
            <person name="Erkkila T."/>
            <person name="Gu W."/>
            <person name="Munk A.C.C."/>
            <person name="Teshima H."/>
            <person name="Xu Y."/>
            <person name="Chain P."/>
            <person name="Chen A."/>
            <person name="Krypides N."/>
            <person name="Mavromatis K."/>
            <person name="Markowitz V."/>
            <person name="Szeto E."/>
            <person name="Ivanova N."/>
            <person name="Mikhailova N."/>
            <person name="Ovchinnikova G."/>
            <person name="Pagani I."/>
            <person name="Pati A."/>
            <person name="Goodwin L."/>
            <person name="Peters L."/>
            <person name="Pitluck S."/>
            <person name="Woyke T."/>
            <person name="Kerfeld C."/>
        </authorList>
    </citation>
    <scope>NUCLEOTIDE SEQUENCE [LARGE SCALE GENOMIC DNA]</scope>
    <source>
        <strain evidence="1 2">PCC 9333</strain>
    </source>
</reference>
<dbReference type="STRING" id="1173022.Cri9333_0469"/>
<dbReference type="HOGENOM" id="CLU_2805218_0_0_3"/>
<dbReference type="EMBL" id="CP003620">
    <property type="protein sequence ID" value="AFZ11435.1"/>
    <property type="molecule type" value="Genomic_DNA"/>
</dbReference>
<dbReference type="Proteomes" id="UP000010472">
    <property type="component" value="Chromosome"/>
</dbReference>